<organism evidence="1 2">
    <name type="scientific">Dipteronia dyeriana</name>
    <dbReference type="NCBI Taxonomy" id="168575"/>
    <lineage>
        <taxon>Eukaryota</taxon>
        <taxon>Viridiplantae</taxon>
        <taxon>Streptophyta</taxon>
        <taxon>Embryophyta</taxon>
        <taxon>Tracheophyta</taxon>
        <taxon>Spermatophyta</taxon>
        <taxon>Magnoliopsida</taxon>
        <taxon>eudicotyledons</taxon>
        <taxon>Gunneridae</taxon>
        <taxon>Pentapetalae</taxon>
        <taxon>rosids</taxon>
        <taxon>malvids</taxon>
        <taxon>Sapindales</taxon>
        <taxon>Sapindaceae</taxon>
        <taxon>Hippocastanoideae</taxon>
        <taxon>Acereae</taxon>
        <taxon>Dipteronia</taxon>
    </lineage>
</organism>
<reference evidence="1" key="1">
    <citation type="journal article" date="2023" name="Plant J.">
        <title>Genome sequences and population genomics provide insights into the demographic history, inbreeding, and mutation load of two 'living fossil' tree species of Dipteronia.</title>
        <authorList>
            <person name="Feng Y."/>
            <person name="Comes H.P."/>
            <person name="Chen J."/>
            <person name="Zhu S."/>
            <person name="Lu R."/>
            <person name="Zhang X."/>
            <person name="Li P."/>
            <person name="Qiu J."/>
            <person name="Olsen K.M."/>
            <person name="Qiu Y."/>
        </authorList>
    </citation>
    <scope>NUCLEOTIDE SEQUENCE</scope>
    <source>
        <strain evidence="1">KIB01</strain>
    </source>
</reference>
<gene>
    <name evidence="1" type="ORF">Ddye_008533</name>
</gene>
<proteinExistence type="predicted"/>
<evidence type="ECO:0000313" key="2">
    <source>
        <dbReference type="Proteomes" id="UP001280121"/>
    </source>
</evidence>
<sequence>MVKGWQNKLFSASGKEVHLKAVVQAIPTYSMYLSRLSQGLVDELHRLSAQFWWGTDEEKKRIHLCKWSKLCHNKDVSGLTFCDLAGYVQRSHVI</sequence>
<accession>A0AAE0CLG6</accession>
<protein>
    <recommendedName>
        <fullName evidence="3">Reverse transcriptase</fullName>
    </recommendedName>
</protein>
<name>A0AAE0CLG6_9ROSI</name>
<comment type="caution">
    <text evidence="1">The sequence shown here is derived from an EMBL/GenBank/DDBJ whole genome shotgun (WGS) entry which is preliminary data.</text>
</comment>
<dbReference type="PANTHER" id="PTHR33116">
    <property type="entry name" value="REVERSE TRANSCRIPTASE ZINC-BINDING DOMAIN-CONTAINING PROTEIN-RELATED-RELATED"/>
    <property type="match status" value="1"/>
</dbReference>
<evidence type="ECO:0000313" key="1">
    <source>
        <dbReference type="EMBL" id="KAK2655481.1"/>
    </source>
</evidence>
<evidence type="ECO:0008006" key="3">
    <source>
        <dbReference type="Google" id="ProtNLM"/>
    </source>
</evidence>
<dbReference type="AlphaFoldDB" id="A0AAE0CLG6"/>
<dbReference type="PANTHER" id="PTHR33116:SF86">
    <property type="entry name" value="REVERSE TRANSCRIPTASE DOMAIN-CONTAINING PROTEIN"/>
    <property type="match status" value="1"/>
</dbReference>
<dbReference type="EMBL" id="JANJYI010000003">
    <property type="protein sequence ID" value="KAK2655481.1"/>
    <property type="molecule type" value="Genomic_DNA"/>
</dbReference>
<keyword evidence="2" id="KW-1185">Reference proteome</keyword>
<dbReference type="Proteomes" id="UP001280121">
    <property type="component" value="Unassembled WGS sequence"/>
</dbReference>